<dbReference type="SUPFAM" id="SSF53448">
    <property type="entry name" value="Nucleotide-diphospho-sugar transferases"/>
    <property type="match status" value="1"/>
</dbReference>
<organism evidence="3 4">
    <name type="scientific">Abyssobacteria bacterium (strain SURF_5)</name>
    <dbReference type="NCBI Taxonomy" id="2093360"/>
    <lineage>
        <taxon>Bacteria</taxon>
        <taxon>Pseudomonadati</taxon>
        <taxon>Candidatus Hydrogenedentota</taxon>
        <taxon>Candidatus Abyssobacteria</taxon>
    </lineage>
</organism>
<comment type="caution">
    <text evidence="3">The sequence shown here is derived from an EMBL/GenBank/DDBJ whole genome shotgun (WGS) entry which is preliminary data.</text>
</comment>
<dbReference type="InterPro" id="IPR029044">
    <property type="entry name" value="Nucleotide-diphossugar_trans"/>
</dbReference>
<accession>A0A3A4NW17</accession>
<evidence type="ECO:0000313" key="4">
    <source>
        <dbReference type="Proteomes" id="UP000265882"/>
    </source>
</evidence>
<dbReference type="AlphaFoldDB" id="A0A3A4NW17"/>
<dbReference type="Pfam" id="PF00535">
    <property type="entry name" value="Glycos_transf_2"/>
    <property type="match status" value="1"/>
</dbReference>
<dbReference type="EMBL" id="QZKU01000032">
    <property type="protein sequence ID" value="RJP24663.1"/>
    <property type="molecule type" value="Genomic_DNA"/>
</dbReference>
<evidence type="ECO:0000259" key="2">
    <source>
        <dbReference type="Pfam" id="PF00535"/>
    </source>
</evidence>
<evidence type="ECO:0000256" key="1">
    <source>
        <dbReference type="SAM" id="Phobius"/>
    </source>
</evidence>
<proteinExistence type="predicted"/>
<reference evidence="3 4" key="1">
    <citation type="journal article" date="2017" name="ISME J.">
        <title>Energy and carbon metabolisms in a deep terrestrial subsurface fluid microbial community.</title>
        <authorList>
            <person name="Momper L."/>
            <person name="Jungbluth S.P."/>
            <person name="Lee M.D."/>
            <person name="Amend J.P."/>
        </authorList>
    </citation>
    <scope>NUCLEOTIDE SEQUENCE [LARGE SCALE GENOMIC DNA]</scope>
    <source>
        <strain evidence="3">SURF_5</strain>
    </source>
</reference>
<dbReference type="Proteomes" id="UP000265882">
    <property type="component" value="Unassembled WGS sequence"/>
</dbReference>
<feature type="domain" description="Glycosyltransferase 2-like" evidence="2">
    <location>
        <begin position="6"/>
        <end position="163"/>
    </location>
</feature>
<keyword evidence="1" id="KW-0472">Membrane</keyword>
<name>A0A3A4NW17_ABYX5</name>
<dbReference type="InterPro" id="IPR001173">
    <property type="entry name" value="Glyco_trans_2-like"/>
</dbReference>
<gene>
    <name evidence="3" type="ORF">C4520_03685</name>
</gene>
<dbReference type="Gene3D" id="3.90.550.10">
    <property type="entry name" value="Spore Coat Polysaccharide Biosynthesis Protein SpsA, Chain A"/>
    <property type="match status" value="1"/>
</dbReference>
<protein>
    <submittedName>
        <fullName evidence="3">Glycosyltransferase family 2 protein</fullName>
    </submittedName>
</protein>
<keyword evidence="3" id="KW-0808">Transferase</keyword>
<keyword evidence="1" id="KW-0812">Transmembrane</keyword>
<evidence type="ECO:0000313" key="3">
    <source>
        <dbReference type="EMBL" id="RJP24663.1"/>
    </source>
</evidence>
<keyword evidence="1" id="KW-1133">Transmembrane helix</keyword>
<dbReference type="PANTHER" id="PTHR48090:SF7">
    <property type="entry name" value="RFBJ PROTEIN"/>
    <property type="match status" value="1"/>
</dbReference>
<dbReference type="GO" id="GO:0016740">
    <property type="term" value="F:transferase activity"/>
    <property type="evidence" value="ECO:0007669"/>
    <property type="project" value="UniProtKB-KW"/>
</dbReference>
<feature type="transmembrane region" description="Helical" evidence="1">
    <location>
        <begin position="230"/>
        <end position="253"/>
    </location>
</feature>
<dbReference type="InterPro" id="IPR050256">
    <property type="entry name" value="Glycosyltransferase_2"/>
</dbReference>
<sequence length="286" mass="30901">MPGPVSIIIPAHNEELSIGAVVEGVSSTMEEAGIEHEIIVVNDGSSDGTLRAASTAKARVLDLGVNLGYGAAIKQGLKSARHELIAITDADGTYPVAALPEMVSAMEEADMVVGARIGAHVSIPLARRPAKWVLTRLANYLAATDIPDLNSGLRVMRKSVLSRFLNILPRGFSFTTTITLAMLCNDYRIRFHPIDYHPRTGKSKIKPISDTFGFFLTIIRTIMYFNPLKIFLPISAALLFAALAVLLYSGFVMGRVMDVTVIVLMSVSIQVAVIGLLADLIDKRNP</sequence>
<dbReference type="PANTHER" id="PTHR48090">
    <property type="entry name" value="UNDECAPRENYL-PHOSPHATE 4-DEOXY-4-FORMAMIDO-L-ARABINOSE TRANSFERASE-RELATED"/>
    <property type="match status" value="1"/>
</dbReference>
<dbReference type="CDD" id="cd04179">
    <property type="entry name" value="DPM_DPG-synthase_like"/>
    <property type="match status" value="1"/>
</dbReference>
<feature type="transmembrane region" description="Helical" evidence="1">
    <location>
        <begin position="259"/>
        <end position="281"/>
    </location>
</feature>